<dbReference type="EMBL" id="JAHXPT010000009">
    <property type="protein sequence ID" value="MBW6410780.1"/>
    <property type="molecule type" value="Genomic_DNA"/>
</dbReference>
<evidence type="ECO:0000259" key="2">
    <source>
        <dbReference type="Pfam" id="PF08239"/>
    </source>
</evidence>
<keyword evidence="4" id="KW-1185">Reference proteome</keyword>
<protein>
    <submittedName>
        <fullName evidence="3">SH3 domain-containing protein</fullName>
    </submittedName>
</protein>
<evidence type="ECO:0000259" key="1">
    <source>
        <dbReference type="Pfam" id="PF06725"/>
    </source>
</evidence>
<dbReference type="CDD" id="cd14667">
    <property type="entry name" value="3D_containing_proteins"/>
    <property type="match status" value="1"/>
</dbReference>
<name>A0ABS7AQ36_9CLOT</name>
<feature type="domain" description="3D" evidence="1">
    <location>
        <begin position="148"/>
        <end position="215"/>
    </location>
</feature>
<dbReference type="InterPro" id="IPR059180">
    <property type="entry name" value="3D_YorM"/>
</dbReference>
<dbReference type="InterPro" id="IPR010611">
    <property type="entry name" value="3D_dom"/>
</dbReference>
<comment type="caution">
    <text evidence="3">The sequence shown here is derived from an EMBL/GenBank/DDBJ whole genome shotgun (WGS) entry which is preliminary data.</text>
</comment>
<sequence length="216" mass="24358">MLSSGVSEVNNSSQHQPKKYGQVINIDSSLSIRKEADINSEVYYGLYKGMTFDILKLEGDWYNIKHDDVEGYVNKNYVIEYDEKPPYQVYESSASTTSAKNRAEISRGGNLNKAIKAELTAYCNCSSCSESWGSKTAMQTKTRIGVVAAPKNIPLGSKLYIPELKSYKSDCMFNVEDRGGAIKIKKDGTYVIDVWLPNHQQVKKFGRKKTYIYLVE</sequence>
<organism evidence="3 4">
    <name type="scientific">Clostridium weizhouense</name>
    <dbReference type="NCBI Taxonomy" id="2859781"/>
    <lineage>
        <taxon>Bacteria</taxon>
        <taxon>Bacillati</taxon>
        <taxon>Bacillota</taxon>
        <taxon>Clostridia</taxon>
        <taxon>Eubacteriales</taxon>
        <taxon>Clostridiaceae</taxon>
        <taxon>Clostridium</taxon>
    </lineage>
</organism>
<proteinExistence type="predicted"/>
<feature type="domain" description="SH3b" evidence="2">
    <location>
        <begin position="28"/>
        <end position="78"/>
    </location>
</feature>
<dbReference type="Proteomes" id="UP001519921">
    <property type="component" value="Unassembled WGS sequence"/>
</dbReference>
<dbReference type="Gene3D" id="2.30.30.40">
    <property type="entry name" value="SH3 Domains"/>
    <property type="match status" value="1"/>
</dbReference>
<evidence type="ECO:0000313" key="3">
    <source>
        <dbReference type="EMBL" id="MBW6410780.1"/>
    </source>
</evidence>
<dbReference type="InterPro" id="IPR003646">
    <property type="entry name" value="SH3-like_bac-type"/>
</dbReference>
<dbReference type="Pfam" id="PF06725">
    <property type="entry name" value="3D"/>
    <property type="match status" value="1"/>
</dbReference>
<dbReference type="Pfam" id="PF08239">
    <property type="entry name" value="SH3_3"/>
    <property type="match status" value="1"/>
</dbReference>
<reference evidence="3 4" key="1">
    <citation type="submission" date="2021-07" db="EMBL/GenBank/DDBJ databases">
        <title>Clostridium weizhouense sp. nov., an anaerobic bacterium isolated from activated sludge of Petroleum wastewater.</title>
        <authorList>
            <person name="Li Q."/>
        </authorList>
    </citation>
    <scope>NUCLEOTIDE SEQUENCE [LARGE SCALE GENOMIC DNA]</scope>
    <source>
        <strain evidence="3 4">YB-6</strain>
    </source>
</reference>
<evidence type="ECO:0000313" key="4">
    <source>
        <dbReference type="Proteomes" id="UP001519921"/>
    </source>
</evidence>
<accession>A0ABS7AQ36</accession>
<gene>
    <name evidence="3" type="ORF">KYD98_11815</name>
</gene>